<accession>A0A6J5ALQ1</accession>
<dbReference type="AlphaFoldDB" id="A0A6J5ALQ1"/>
<evidence type="ECO:0000256" key="1">
    <source>
        <dbReference type="SAM" id="MobiDB-lite"/>
    </source>
</evidence>
<protein>
    <submittedName>
        <fullName evidence="2">Uncharacterized protein</fullName>
    </submittedName>
</protein>
<name>A0A6J5ALQ1_9BURK</name>
<feature type="region of interest" description="Disordered" evidence="1">
    <location>
        <begin position="88"/>
        <end position="111"/>
    </location>
</feature>
<sequence>MKTPIYGPARAPRHAQSATSATAATSATSATRSAAPVVRLRYRAYLGARRAGFAAPPVDLMTLVIADAIKRRARAEIQRPALRDACELPVAQERNAGCDAESPAWEDGDPD</sequence>
<proteinExistence type="predicted"/>
<reference evidence="2 3" key="1">
    <citation type="submission" date="2020-04" db="EMBL/GenBank/DDBJ databases">
        <authorList>
            <person name="De Canck E."/>
        </authorList>
    </citation>
    <scope>NUCLEOTIDE SEQUENCE [LARGE SCALE GENOMIC DNA]</scope>
    <source>
        <strain evidence="2 3">LMG 22037</strain>
    </source>
</reference>
<feature type="region of interest" description="Disordered" evidence="1">
    <location>
        <begin position="1"/>
        <end position="33"/>
    </location>
</feature>
<organism evidence="2 3">
    <name type="scientific">Paraburkholderia phenoliruptrix</name>
    <dbReference type="NCBI Taxonomy" id="252970"/>
    <lineage>
        <taxon>Bacteria</taxon>
        <taxon>Pseudomonadati</taxon>
        <taxon>Pseudomonadota</taxon>
        <taxon>Betaproteobacteria</taxon>
        <taxon>Burkholderiales</taxon>
        <taxon>Burkholderiaceae</taxon>
        <taxon>Paraburkholderia</taxon>
    </lineage>
</organism>
<evidence type="ECO:0000313" key="3">
    <source>
        <dbReference type="Proteomes" id="UP000494249"/>
    </source>
</evidence>
<evidence type="ECO:0000313" key="2">
    <source>
        <dbReference type="EMBL" id="CAB3668208.1"/>
    </source>
</evidence>
<gene>
    <name evidence="2" type="ORF">LMG22037_01814</name>
</gene>
<feature type="compositionally biased region" description="Low complexity" evidence="1">
    <location>
        <begin position="15"/>
        <end position="33"/>
    </location>
</feature>
<dbReference type="Proteomes" id="UP000494249">
    <property type="component" value="Unassembled WGS sequence"/>
</dbReference>
<dbReference type="EMBL" id="CADIKB010000006">
    <property type="protein sequence ID" value="CAB3668208.1"/>
    <property type="molecule type" value="Genomic_DNA"/>
</dbReference>